<dbReference type="InterPro" id="IPR026893">
    <property type="entry name" value="Tyr/Ser_Pase_IphP-type"/>
</dbReference>
<dbReference type="InterPro" id="IPR029021">
    <property type="entry name" value="Prot-tyrosine_phosphatase-like"/>
</dbReference>
<dbReference type="PROSITE" id="PS50056">
    <property type="entry name" value="TYR_PHOSPHATASE_2"/>
    <property type="match status" value="1"/>
</dbReference>
<dbReference type="EMBL" id="CP021455">
    <property type="protein sequence ID" value="ARU04130.1"/>
    <property type="molecule type" value="Genomic_DNA"/>
</dbReference>
<evidence type="ECO:0000259" key="2">
    <source>
        <dbReference type="PROSITE" id="PS50056"/>
    </source>
</evidence>
<dbReference type="Proteomes" id="UP000196138">
    <property type="component" value="Chromosome"/>
</dbReference>
<dbReference type="Pfam" id="PF13350">
    <property type="entry name" value="Y_phosphatase3"/>
    <property type="match status" value="1"/>
</dbReference>
<comment type="similarity">
    <text evidence="1">Belongs to the protein-tyrosine phosphatase family.</text>
</comment>
<proteinExistence type="inferred from homology"/>
<dbReference type="SUPFAM" id="SSF52799">
    <property type="entry name" value="(Phosphotyrosine protein) phosphatases II"/>
    <property type="match status" value="1"/>
</dbReference>
<dbReference type="PANTHER" id="PTHR31126:SF1">
    <property type="entry name" value="TYROSINE SPECIFIC PROTEIN PHOSPHATASES DOMAIN-CONTAINING PROTEIN"/>
    <property type="match status" value="1"/>
</dbReference>
<feature type="domain" description="Tyrosine specific protein phosphatases" evidence="2">
    <location>
        <begin position="154"/>
        <end position="213"/>
    </location>
</feature>
<dbReference type="OrthoDB" id="1188001at2"/>
<protein>
    <submittedName>
        <fullName evidence="3">Protein tyrosine phosphatase</fullName>
    </submittedName>
</protein>
<sequence length="275" mass="30376">MRHHLPVPFSPPSEFTLSTTHTLNPAAAQSQPTRSLGLLGATNFRDLGGYLGADGRRVVWRRLFRSDNLARLTPQDYEAIQGLRVQRSFDFRGQHERAASPYELLGLTQHSLPIEPTVVQGLQELVAAGEQVTPVIAVSLMQDTYRGFVNHNAERFAALFQALLSSDDPLVFHCTAGKDRTGFAAALILHVLGVSQDDIMADYLLTNALYQRPDTPHATNTPIEVLRVIWQVQPDFLTAAFEAVDAGWGNTDTYLRDALGVGADAQRELRARYLA</sequence>
<dbReference type="AlphaFoldDB" id="A0A1Y0EL09"/>
<reference evidence="3 4" key="1">
    <citation type="submission" date="2017-05" db="EMBL/GenBank/DDBJ databases">
        <authorList>
            <person name="Song R."/>
            <person name="Chenine A.L."/>
            <person name="Ruprecht R.M."/>
        </authorList>
    </citation>
    <scope>NUCLEOTIDE SEQUENCE [LARGE SCALE GENOMIC DNA]</scope>
    <source>
        <strain evidence="3 4">DSM 26136</strain>
    </source>
</reference>
<dbReference type="PANTHER" id="PTHR31126">
    <property type="entry name" value="TYROSINE-PROTEIN PHOSPHATASE"/>
    <property type="match status" value="1"/>
</dbReference>
<evidence type="ECO:0000313" key="4">
    <source>
        <dbReference type="Proteomes" id="UP000196138"/>
    </source>
</evidence>
<organism evidence="3 4">
    <name type="scientific">Comamonas serinivorans</name>
    <dbReference type="NCBI Taxonomy" id="1082851"/>
    <lineage>
        <taxon>Bacteria</taxon>
        <taxon>Pseudomonadati</taxon>
        <taxon>Pseudomonadota</taxon>
        <taxon>Betaproteobacteria</taxon>
        <taxon>Burkholderiales</taxon>
        <taxon>Comamonadaceae</taxon>
        <taxon>Comamonas</taxon>
    </lineage>
</organism>
<dbReference type="InterPro" id="IPR016130">
    <property type="entry name" value="Tyr_Pase_AS"/>
</dbReference>
<dbReference type="Gene3D" id="3.90.190.10">
    <property type="entry name" value="Protein tyrosine phosphatase superfamily"/>
    <property type="match status" value="1"/>
</dbReference>
<dbReference type="KEGG" id="cser:CCO03_05085"/>
<gene>
    <name evidence="3" type="ORF">CCO03_05085</name>
</gene>
<dbReference type="PROSITE" id="PS00383">
    <property type="entry name" value="TYR_PHOSPHATASE_1"/>
    <property type="match status" value="1"/>
</dbReference>
<dbReference type="InterPro" id="IPR000387">
    <property type="entry name" value="Tyr_Pase_dom"/>
</dbReference>
<name>A0A1Y0EL09_9BURK</name>
<dbReference type="GO" id="GO:0004721">
    <property type="term" value="F:phosphoprotein phosphatase activity"/>
    <property type="evidence" value="ECO:0007669"/>
    <property type="project" value="InterPro"/>
</dbReference>
<keyword evidence="4" id="KW-1185">Reference proteome</keyword>
<evidence type="ECO:0000256" key="1">
    <source>
        <dbReference type="ARBA" id="ARBA00009580"/>
    </source>
</evidence>
<accession>A0A1Y0EL09</accession>
<evidence type="ECO:0000313" key="3">
    <source>
        <dbReference type="EMBL" id="ARU04130.1"/>
    </source>
</evidence>